<dbReference type="AlphaFoldDB" id="A0AA38Y4P7"/>
<protein>
    <recommendedName>
        <fullName evidence="2">Heterokaryon incompatibility domain-containing protein</fullName>
    </recommendedName>
</protein>
<accession>A0AA38Y4P7</accession>
<dbReference type="EMBL" id="JAPDRN010000034">
    <property type="protein sequence ID" value="KAJ9635307.1"/>
    <property type="molecule type" value="Genomic_DNA"/>
</dbReference>
<evidence type="ECO:0000313" key="4">
    <source>
        <dbReference type="Proteomes" id="UP001172681"/>
    </source>
</evidence>
<feature type="domain" description="Heterokaryon incompatibility" evidence="2">
    <location>
        <begin position="248"/>
        <end position="430"/>
    </location>
</feature>
<feature type="compositionally biased region" description="Basic and acidic residues" evidence="1">
    <location>
        <begin position="854"/>
        <end position="866"/>
    </location>
</feature>
<dbReference type="Pfam" id="PF06985">
    <property type="entry name" value="HET"/>
    <property type="match status" value="1"/>
</dbReference>
<evidence type="ECO:0000259" key="2">
    <source>
        <dbReference type="Pfam" id="PF06985"/>
    </source>
</evidence>
<feature type="compositionally biased region" description="Basic residues" evidence="1">
    <location>
        <begin position="945"/>
        <end position="958"/>
    </location>
</feature>
<dbReference type="PANTHER" id="PTHR33112">
    <property type="entry name" value="DOMAIN PROTEIN, PUTATIVE-RELATED"/>
    <property type="match status" value="1"/>
</dbReference>
<gene>
    <name evidence="3" type="ORF">H2204_005868</name>
</gene>
<dbReference type="InterPro" id="IPR010730">
    <property type="entry name" value="HET"/>
</dbReference>
<sequence length="1147" mass="129913">MADSESSGTTYQAEESNNNALCSSCQKLDLSIGKFIISKKGLSRNQATVTDSSGDLANTKDFQLSSGTSRKVFTTFNQAQEKHTSCHFCSLIWQAITRYSRRLPDASTALYLTWEVDGRRITSTHESLVNRTRRIRLSWGDKDGKDESVYLVLVAPTGGRRPNSDAYASFATDTHFLGRGRVDSSEKQALMKSWIDLCAEKHGLRCQKKHGTKSEFKKLIEGTFFGVIDVIDMQLKALPIVNGEPERFVALSYVWGKRPNGEYTYITTRNNVMIHIQHGGLEKAWHRLPKTIQDVILLVSRLGERYVWIDSLCIVQDSLSSWELNAKAMHLVYGNAHFTICAADGEATTGLRAVAPVLRTPIHRAAPVPDRVTTVRFMENTTDRHHSDDTIQSEPISAQILPGIRLLVSRPPEAVIQNSLWNQRGWTFQERLLSRRCLIFAEGHVYFQCRSAVMSQDIFNDGGTTGWSLDWTNSPLRTLGELRRRAFWFYMTCVRLYTGRELTKPKDVLTAFQGTSWLLQQNLNAPLFYGLPVSHFDLALLWMPLAVLDRRRQKGLHRPNNGLCSQDELGNCNCKIEEEGYDGKEFPSWSWCGWVGGKAGYQTEMIEGCLLNVRDWLKHHTWILWYVRDHEGNLRPLWDKKAFEKDVSEDVSWRGYAGKDKSPGRYLARKRSRLRRSRGPSSLTSLVPEIQDVRLDGPGHNYVPTYPNEYPPRGPQPPYYAPPPPPNMMYPPNSGQLYYPPPPGHPPMPAPYGPYPHAPQLAPTDIKPAYILKGGSKSRSRHKNADREWVKRGNMAYLRRLPTGYYDNLVDEEDLSERPREPYVAEGGSRVPSYLPQHGVSLAAGLPRSPYQRQVREPITSRRRDVVSSGASSDGNGEALEDRKSSSSTTGSGCDSDTSEKSSNSEVSIGEFIPVNDATRTDPAGYSEDRTVSDSSDIDSDLYGRSRRSRRHHHRRGRGGSSRKEDAYGRPVRKGLKRGTEFTGILPDNPFGIIRGPFPKDQKDQIRAMPILQFWTWRTELFVKVRGDQEGQTSTSTSMDNQRCQCDIVDKAGDWCGSIVLPRDWIAERQGVPLLFIATSDAKSLTEEECPVWNYYIPKEKDESEWDLYYVLLLHRNRERALWERVGLGKVFQAAFGDAVWDEIKLG</sequence>
<evidence type="ECO:0000256" key="1">
    <source>
        <dbReference type="SAM" id="MobiDB-lite"/>
    </source>
</evidence>
<evidence type="ECO:0000313" key="3">
    <source>
        <dbReference type="EMBL" id="KAJ9635307.1"/>
    </source>
</evidence>
<reference evidence="3" key="1">
    <citation type="submission" date="2022-10" db="EMBL/GenBank/DDBJ databases">
        <title>Culturing micro-colonial fungi from biological soil crusts in the Mojave desert and describing Neophaeococcomyces mojavensis, and introducing the new genera and species Taxawa tesnikishii.</title>
        <authorList>
            <person name="Kurbessoian T."/>
            <person name="Stajich J.E."/>
        </authorList>
    </citation>
    <scope>NUCLEOTIDE SEQUENCE</scope>
    <source>
        <strain evidence="3">TK_35</strain>
    </source>
</reference>
<dbReference type="PANTHER" id="PTHR33112:SF12">
    <property type="entry name" value="HETEROKARYON INCOMPATIBILITY DOMAIN-CONTAINING PROTEIN"/>
    <property type="match status" value="1"/>
</dbReference>
<organism evidence="3 4">
    <name type="scientific">Knufia peltigerae</name>
    <dbReference type="NCBI Taxonomy" id="1002370"/>
    <lineage>
        <taxon>Eukaryota</taxon>
        <taxon>Fungi</taxon>
        <taxon>Dikarya</taxon>
        <taxon>Ascomycota</taxon>
        <taxon>Pezizomycotina</taxon>
        <taxon>Eurotiomycetes</taxon>
        <taxon>Chaetothyriomycetidae</taxon>
        <taxon>Chaetothyriales</taxon>
        <taxon>Trichomeriaceae</taxon>
        <taxon>Knufia</taxon>
    </lineage>
</organism>
<comment type="caution">
    <text evidence="3">The sequence shown here is derived from an EMBL/GenBank/DDBJ whole genome shotgun (WGS) entry which is preliminary data.</text>
</comment>
<keyword evidence="4" id="KW-1185">Reference proteome</keyword>
<feature type="compositionally biased region" description="Low complexity" evidence="1">
    <location>
        <begin position="886"/>
        <end position="896"/>
    </location>
</feature>
<name>A0AA38Y4P7_9EURO</name>
<feature type="region of interest" description="Disordered" evidence="1">
    <location>
        <begin position="812"/>
        <end position="971"/>
    </location>
</feature>
<proteinExistence type="predicted"/>
<dbReference type="Proteomes" id="UP001172681">
    <property type="component" value="Unassembled WGS sequence"/>
</dbReference>